<sequence>MVSNFVNSVKQRNILKGQFLQFIFVGSLNAIIDLGFLDISLWLYPTNDQTLLILFNTAAYILAIVNSYIWNSRLAFKGYAQKDVREKVFFLIQAGISLIISNLIFIAGIRFFTLCRFSLWFIQNISKVLAMISPSIASFLFMKYFVFKRLKAA</sequence>
<dbReference type="STRING" id="646529.Desaci_2800"/>
<feature type="transmembrane region" description="Helical" evidence="5">
    <location>
        <begin position="125"/>
        <end position="146"/>
    </location>
</feature>
<keyword evidence="8" id="KW-1185">Reference proteome</keyword>
<dbReference type="HOGENOM" id="CLU_083873_4_2_9"/>
<dbReference type="AlphaFoldDB" id="I4D7F1"/>
<feature type="domain" description="GtrA/DPMS transmembrane" evidence="6">
    <location>
        <begin position="21"/>
        <end position="147"/>
    </location>
</feature>
<name>I4D7F1_DESAJ</name>
<gene>
    <name evidence="7" type="ordered locus">Desaci_2800</name>
</gene>
<dbReference type="eggNOG" id="COG2246">
    <property type="taxonomic scope" value="Bacteria"/>
</dbReference>
<dbReference type="Proteomes" id="UP000002892">
    <property type="component" value="Chromosome"/>
</dbReference>
<evidence type="ECO:0000256" key="1">
    <source>
        <dbReference type="ARBA" id="ARBA00004141"/>
    </source>
</evidence>
<comment type="subcellular location">
    <subcellularLocation>
        <location evidence="1">Membrane</location>
        <topology evidence="1">Multi-pass membrane protein</topology>
    </subcellularLocation>
</comment>
<keyword evidence="2 5" id="KW-0812">Transmembrane</keyword>
<dbReference type="EMBL" id="CP003639">
    <property type="protein sequence ID" value="AFM41725.1"/>
    <property type="molecule type" value="Genomic_DNA"/>
</dbReference>
<reference evidence="7 8" key="1">
    <citation type="journal article" date="2012" name="J. Bacteriol.">
        <title>Complete genome sequences of Desulfosporosinus orientis DSM765T, Desulfosporosinus youngiae DSM17734T, Desulfosporosinus meridiei DSM13257T, and Desulfosporosinus acidiphilus DSM22704T.</title>
        <authorList>
            <person name="Pester M."/>
            <person name="Brambilla E."/>
            <person name="Alazard D."/>
            <person name="Rattei T."/>
            <person name="Weinmaier T."/>
            <person name="Han J."/>
            <person name="Lucas S."/>
            <person name="Lapidus A."/>
            <person name="Cheng J.F."/>
            <person name="Goodwin L."/>
            <person name="Pitluck S."/>
            <person name="Peters L."/>
            <person name="Ovchinnikova G."/>
            <person name="Teshima H."/>
            <person name="Detter J.C."/>
            <person name="Han C.S."/>
            <person name="Tapia R."/>
            <person name="Land M.L."/>
            <person name="Hauser L."/>
            <person name="Kyrpides N.C."/>
            <person name="Ivanova N.N."/>
            <person name="Pagani I."/>
            <person name="Huntmann M."/>
            <person name="Wei C.L."/>
            <person name="Davenport K.W."/>
            <person name="Daligault H."/>
            <person name="Chain P.S."/>
            <person name="Chen A."/>
            <person name="Mavromatis K."/>
            <person name="Markowitz V."/>
            <person name="Szeto E."/>
            <person name="Mikhailova N."/>
            <person name="Pati A."/>
            <person name="Wagner M."/>
            <person name="Woyke T."/>
            <person name="Ollivier B."/>
            <person name="Klenk H.P."/>
            <person name="Spring S."/>
            <person name="Loy A."/>
        </authorList>
    </citation>
    <scope>NUCLEOTIDE SEQUENCE [LARGE SCALE GENOMIC DNA]</scope>
    <source>
        <strain evidence="8">DSM 22704 / JCM 16185 / SJ4</strain>
    </source>
</reference>
<dbReference type="GO" id="GO:0016020">
    <property type="term" value="C:membrane"/>
    <property type="evidence" value="ECO:0007669"/>
    <property type="project" value="UniProtKB-SubCell"/>
</dbReference>
<evidence type="ECO:0000313" key="8">
    <source>
        <dbReference type="Proteomes" id="UP000002892"/>
    </source>
</evidence>
<evidence type="ECO:0000256" key="4">
    <source>
        <dbReference type="ARBA" id="ARBA00023136"/>
    </source>
</evidence>
<dbReference type="GO" id="GO:0000271">
    <property type="term" value="P:polysaccharide biosynthetic process"/>
    <property type="evidence" value="ECO:0007669"/>
    <property type="project" value="InterPro"/>
</dbReference>
<evidence type="ECO:0000256" key="3">
    <source>
        <dbReference type="ARBA" id="ARBA00022989"/>
    </source>
</evidence>
<dbReference type="Pfam" id="PF04138">
    <property type="entry name" value="GtrA_DPMS_TM"/>
    <property type="match status" value="1"/>
</dbReference>
<keyword evidence="4 5" id="KW-0472">Membrane</keyword>
<feature type="transmembrane region" description="Helical" evidence="5">
    <location>
        <begin position="90"/>
        <end position="113"/>
    </location>
</feature>
<dbReference type="KEGG" id="dai:Desaci_2800"/>
<keyword evidence="3 5" id="KW-1133">Transmembrane helix</keyword>
<evidence type="ECO:0000256" key="2">
    <source>
        <dbReference type="ARBA" id="ARBA00022692"/>
    </source>
</evidence>
<evidence type="ECO:0000259" key="6">
    <source>
        <dbReference type="Pfam" id="PF04138"/>
    </source>
</evidence>
<evidence type="ECO:0000313" key="7">
    <source>
        <dbReference type="EMBL" id="AFM41725.1"/>
    </source>
</evidence>
<accession>I4D7F1</accession>
<evidence type="ECO:0000256" key="5">
    <source>
        <dbReference type="SAM" id="Phobius"/>
    </source>
</evidence>
<dbReference type="RefSeq" id="WP_014827719.1">
    <property type="nucleotide sequence ID" value="NC_018068.1"/>
</dbReference>
<feature type="transmembrane region" description="Helical" evidence="5">
    <location>
        <begin position="20"/>
        <end position="44"/>
    </location>
</feature>
<dbReference type="InterPro" id="IPR007267">
    <property type="entry name" value="GtrA_DPMS_TM"/>
</dbReference>
<organism evidence="7 8">
    <name type="scientific">Desulfosporosinus acidiphilus (strain DSM 22704 / JCM 16185 / SJ4)</name>
    <dbReference type="NCBI Taxonomy" id="646529"/>
    <lineage>
        <taxon>Bacteria</taxon>
        <taxon>Bacillati</taxon>
        <taxon>Bacillota</taxon>
        <taxon>Clostridia</taxon>
        <taxon>Eubacteriales</taxon>
        <taxon>Desulfitobacteriaceae</taxon>
        <taxon>Desulfosporosinus</taxon>
    </lineage>
</organism>
<protein>
    <submittedName>
        <fullName evidence="7">Putative membrane protein</fullName>
    </submittedName>
</protein>
<feature type="transmembrane region" description="Helical" evidence="5">
    <location>
        <begin position="50"/>
        <end position="69"/>
    </location>
</feature>
<dbReference type="OrthoDB" id="9812049at2"/>
<proteinExistence type="predicted"/>